<gene>
    <name evidence="1" type="ORF">E5329_07720</name>
</gene>
<accession>A0AC61RY30</accession>
<protein>
    <submittedName>
        <fullName evidence="1">Uncharacterized protein</fullName>
    </submittedName>
</protein>
<organism evidence="1 2">
    <name type="scientific">Petralouisia muris</name>
    <dbReference type="NCBI Taxonomy" id="3032872"/>
    <lineage>
        <taxon>Bacteria</taxon>
        <taxon>Bacillati</taxon>
        <taxon>Bacillota</taxon>
        <taxon>Clostridia</taxon>
        <taxon>Lachnospirales</taxon>
        <taxon>Lachnospiraceae</taxon>
        <taxon>Petralouisia</taxon>
    </lineage>
</organism>
<reference evidence="1" key="1">
    <citation type="submission" date="2019-04" db="EMBL/GenBank/DDBJ databases">
        <title>Microbes associate with the intestines of laboratory mice.</title>
        <authorList>
            <person name="Navarre W."/>
            <person name="Wong E."/>
            <person name="Huang K."/>
            <person name="Tropini C."/>
            <person name="Ng K."/>
            <person name="Yu B."/>
        </authorList>
    </citation>
    <scope>NUCLEOTIDE SEQUENCE</scope>
    <source>
        <strain evidence="1">NM01_1-7b</strain>
    </source>
</reference>
<keyword evidence="2" id="KW-1185">Reference proteome</keyword>
<evidence type="ECO:0000313" key="1">
    <source>
        <dbReference type="EMBL" id="TGY96874.1"/>
    </source>
</evidence>
<proteinExistence type="predicted"/>
<evidence type="ECO:0000313" key="2">
    <source>
        <dbReference type="Proteomes" id="UP000304953"/>
    </source>
</evidence>
<sequence length="131" mass="14689">MTEAVHRAFVELRKQNLKLGRRSDAEVDGYSNFVFVSGNGQPFAINAINSFLLNMEKAYNKAHPEETIPHLSAHILRHTGCTLLASAGMDIKALQNVMGHSDASITMNVYNHSSFERTEKEVQRIDNVINF</sequence>
<dbReference type="Proteomes" id="UP000304953">
    <property type="component" value="Unassembled WGS sequence"/>
</dbReference>
<name>A0AC61RY30_9FIRM</name>
<comment type="caution">
    <text evidence="1">The sequence shown here is derived from an EMBL/GenBank/DDBJ whole genome shotgun (WGS) entry which is preliminary data.</text>
</comment>
<dbReference type="EMBL" id="SRYA01000012">
    <property type="protein sequence ID" value="TGY96874.1"/>
    <property type="molecule type" value="Genomic_DNA"/>
</dbReference>